<evidence type="ECO:0000313" key="8">
    <source>
        <dbReference type="EMBL" id="SCL25005.1"/>
    </source>
</evidence>
<keyword evidence="5" id="KW-0411">Iron-sulfur</keyword>
<dbReference type="Gene3D" id="1.10.10.1590">
    <property type="entry name" value="NADH-quinone oxidoreductase subunit E"/>
    <property type="match status" value="1"/>
</dbReference>
<dbReference type="CDD" id="cd03081">
    <property type="entry name" value="TRX_Fd_NuoE_FDH_gamma"/>
    <property type="match status" value="1"/>
</dbReference>
<dbReference type="Proteomes" id="UP000198906">
    <property type="component" value="Unassembled WGS sequence"/>
</dbReference>
<gene>
    <name evidence="8" type="ORF">GA0074694_4102</name>
</gene>
<evidence type="ECO:0000256" key="4">
    <source>
        <dbReference type="ARBA" id="ARBA00023004"/>
    </source>
</evidence>
<evidence type="ECO:0000256" key="5">
    <source>
        <dbReference type="ARBA" id="ARBA00023014"/>
    </source>
</evidence>
<evidence type="ECO:0000256" key="6">
    <source>
        <dbReference type="ARBA" id="ARBA00034078"/>
    </source>
</evidence>
<dbReference type="GO" id="GO:0051537">
    <property type="term" value="F:2 iron, 2 sulfur cluster binding"/>
    <property type="evidence" value="ECO:0007669"/>
    <property type="project" value="UniProtKB-KW"/>
</dbReference>
<feature type="compositionally biased region" description="Basic and acidic residues" evidence="7">
    <location>
        <begin position="185"/>
        <end position="195"/>
    </location>
</feature>
<dbReference type="InterPro" id="IPR028431">
    <property type="entry name" value="NADP_DH_HndA-like"/>
</dbReference>
<proteinExistence type="inferred from homology"/>
<sequence>MTHGVVVGGSGYEERVRSVVAAHCGDPAALLPILHTLMAEFGHVDTAAIGVMAEGLNLSRAEIHGVISFYRDFRTTPAGRITVRICRGEACQSVGADQLVEHARTSIGVDVGQTTVDGSVTLDQVFCLGNCALGPSAQIGSTVHGRVDRDRLDGLVTSARRRPGGPSAAPADGLAAPAAGAPAADRSDRDGEEAR</sequence>
<dbReference type="PROSITE" id="PS01099">
    <property type="entry name" value="COMPLEX1_24K"/>
    <property type="match status" value="1"/>
</dbReference>
<dbReference type="RefSeq" id="WP_091460659.1">
    <property type="nucleotide sequence ID" value="NZ_FMHU01000002.1"/>
</dbReference>
<evidence type="ECO:0000313" key="9">
    <source>
        <dbReference type="Proteomes" id="UP000198906"/>
    </source>
</evidence>
<dbReference type="PANTHER" id="PTHR43342:SF1">
    <property type="entry name" value="BIFURCATING [FEFE] HYDROGENASE GAMMA SUBUNIT"/>
    <property type="match status" value="1"/>
</dbReference>
<evidence type="ECO:0000256" key="1">
    <source>
        <dbReference type="ARBA" id="ARBA00010643"/>
    </source>
</evidence>
<protein>
    <submittedName>
        <fullName evidence="8">Formate dehydrogenase gamma subunit</fullName>
    </submittedName>
</protein>
<dbReference type="SUPFAM" id="SSF52833">
    <property type="entry name" value="Thioredoxin-like"/>
    <property type="match status" value="1"/>
</dbReference>
<dbReference type="STRING" id="47866.GA0074694_4102"/>
<evidence type="ECO:0000256" key="7">
    <source>
        <dbReference type="SAM" id="MobiDB-lite"/>
    </source>
</evidence>
<comment type="cofactor">
    <cofactor evidence="6">
        <name>[2Fe-2S] cluster</name>
        <dbReference type="ChEBI" id="CHEBI:190135"/>
    </cofactor>
</comment>
<organism evidence="8 9">
    <name type="scientific">Micromonospora inyonensis</name>
    <dbReference type="NCBI Taxonomy" id="47866"/>
    <lineage>
        <taxon>Bacteria</taxon>
        <taxon>Bacillati</taxon>
        <taxon>Actinomycetota</taxon>
        <taxon>Actinomycetes</taxon>
        <taxon>Micromonosporales</taxon>
        <taxon>Micromonosporaceae</taxon>
        <taxon>Micromonospora</taxon>
    </lineage>
</organism>
<name>A0A1C6S6V2_9ACTN</name>
<dbReference type="PANTHER" id="PTHR43342">
    <property type="entry name" value="NADH-QUINONE OXIDOREDUCTASE, E SUBUNIT"/>
    <property type="match status" value="1"/>
</dbReference>
<dbReference type="GO" id="GO:0046872">
    <property type="term" value="F:metal ion binding"/>
    <property type="evidence" value="ECO:0007669"/>
    <property type="project" value="UniProtKB-KW"/>
</dbReference>
<dbReference type="Gene3D" id="3.40.30.10">
    <property type="entry name" value="Glutaredoxin"/>
    <property type="match status" value="1"/>
</dbReference>
<dbReference type="EMBL" id="FMHU01000002">
    <property type="protein sequence ID" value="SCL25005.1"/>
    <property type="molecule type" value="Genomic_DNA"/>
</dbReference>
<dbReference type="InterPro" id="IPR041921">
    <property type="entry name" value="NuoE_N"/>
</dbReference>
<keyword evidence="3" id="KW-0479">Metal-binding</keyword>
<accession>A0A1C6S6V2</accession>
<reference evidence="9" key="1">
    <citation type="submission" date="2016-06" db="EMBL/GenBank/DDBJ databases">
        <authorList>
            <person name="Varghese N."/>
        </authorList>
    </citation>
    <scope>NUCLEOTIDE SEQUENCE [LARGE SCALE GENOMIC DNA]</scope>
    <source>
        <strain evidence="9">DSM 46123</strain>
    </source>
</reference>
<feature type="region of interest" description="Disordered" evidence="7">
    <location>
        <begin position="156"/>
        <end position="195"/>
    </location>
</feature>
<dbReference type="AlphaFoldDB" id="A0A1C6S6V2"/>
<evidence type="ECO:0000256" key="2">
    <source>
        <dbReference type="ARBA" id="ARBA00022714"/>
    </source>
</evidence>
<comment type="similarity">
    <text evidence="1">Belongs to the complex I 24 kDa subunit family.</text>
</comment>
<evidence type="ECO:0000256" key="3">
    <source>
        <dbReference type="ARBA" id="ARBA00022723"/>
    </source>
</evidence>
<dbReference type="InterPro" id="IPR002023">
    <property type="entry name" value="NuoE-like"/>
</dbReference>
<feature type="compositionally biased region" description="Low complexity" evidence="7">
    <location>
        <begin position="164"/>
        <end position="184"/>
    </location>
</feature>
<keyword evidence="9" id="KW-1185">Reference proteome</keyword>
<dbReference type="Pfam" id="PF01257">
    <property type="entry name" value="2Fe-2S_thioredx"/>
    <property type="match status" value="1"/>
</dbReference>
<keyword evidence="2" id="KW-0001">2Fe-2S</keyword>
<dbReference type="InterPro" id="IPR036249">
    <property type="entry name" value="Thioredoxin-like_sf"/>
</dbReference>
<keyword evidence="4" id="KW-0408">Iron</keyword>
<dbReference type="GO" id="GO:0016491">
    <property type="term" value="F:oxidoreductase activity"/>
    <property type="evidence" value="ECO:0007669"/>
    <property type="project" value="InterPro"/>
</dbReference>